<keyword evidence="3 8" id="KW-0813">Transport</keyword>
<evidence type="ECO:0000256" key="2">
    <source>
        <dbReference type="ARBA" id="ARBA00007069"/>
    </source>
</evidence>
<feature type="transmembrane region" description="Helical" evidence="8">
    <location>
        <begin position="87"/>
        <end position="110"/>
    </location>
</feature>
<evidence type="ECO:0000313" key="10">
    <source>
        <dbReference type="EMBL" id="MBB6055354.1"/>
    </source>
</evidence>
<evidence type="ECO:0000256" key="4">
    <source>
        <dbReference type="ARBA" id="ARBA00022475"/>
    </source>
</evidence>
<keyword evidence="6 8" id="KW-1133">Transmembrane helix</keyword>
<name>A0A841G8A7_9GAMM</name>
<keyword evidence="5 8" id="KW-0812">Transmembrane</keyword>
<organism evidence="10 11">
    <name type="scientific">Tolumonas osonensis</name>
    <dbReference type="NCBI Taxonomy" id="675874"/>
    <lineage>
        <taxon>Bacteria</taxon>
        <taxon>Pseudomonadati</taxon>
        <taxon>Pseudomonadota</taxon>
        <taxon>Gammaproteobacteria</taxon>
        <taxon>Aeromonadales</taxon>
        <taxon>Aeromonadaceae</taxon>
        <taxon>Tolumonas</taxon>
    </lineage>
</organism>
<dbReference type="FunFam" id="1.10.3720.10:FF:000043">
    <property type="entry name" value="Putrescine ABC transporter permease PotH"/>
    <property type="match status" value="1"/>
</dbReference>
<keyword evidence="7 8" id="KW-0472">Membrane</keyword>
<dbReference type="GO" id="GO:0005886">
    <property type="term" value="C:plasma membrane"/>
    <property type="evidence" value="ECO:0007669"/>
    <property type="project" value="UniProtKB-SubCell"/>
</dbReference>
<dbReference type="PROSITE" id="PS50928">
    <property type="entry name" value="ABC_TM1"/>
    <property type="match status" value="1"/>
</dbReference>
<dbReference type="RefSeq" id="WP_188026117.1">
    <property type="nucleotide sequence ID" value="NZ_JACHGR010000003.1"/>
</dbReference>
<dbReference type="Proteomes" id="UP000585721">
    <property type="component" value="Unassembled WGS sequence"/>
</dbReference>
<dbReference type="PANTHER" id="PTHR42929:SF3">
    <property type="entry name" value="PUTRESCINE TRANSPORT SYSTEM PERMEASE PROTEIN POTH"/>
    <property type="match status" value="1"/>
</dbReference>
<evidence type="ECO:0000313" key="11">
    <source>
        <dbReference type="Proteomes" id="UP000585721"/>
    </source>
</evidence>
<evidence type="ECO:0000256" key="6">
    <source>
        <dbReference type="ARBA" id="ARBA00022989"/>
    </source>
</evidence>
<evidence type="ECO:0000259" key="9">
    <source>
        <dbReference type="PROSITE" id="PS50928"/>
    </source>
</evidence>
<dbReference type="NCBIfam" id="NF007963">
    <property type="entry name" value="PRK10683.1"/>
    <property type="match status" value="1"/>
</dbReference>
<sequence>MIQETLRQYTSWLPKGRHLVIAVPYIWMLLFFLIPFVIILKISFAEVQVAIPPYTELVTYTEEKLNFILNLGNYIYLLDDVMYLDSYLQSIQVAVTSTVLCLLVGYPIAWAIVHSTPAVRNVLLMLVVLPSWTSFLIRVYAWIGILKNNGLINNLLMWLGIIDEPLNMLHTNGAVYVGIVYAYLPFMILPIYTALMRLDYSLIEAASDLGARPFRAFLSITLPLTKNGIMAGSMLVFIPAVGEFVIPELLGGPDSLLIGRVLWQEFFNNRDWPVASAVAVVMLTILMVPIIWFYRYQRREMQESGS</sequence>
<dbReference type="InterPro" id="IPR000515">
    <property type="entry name" value="MetI-like"/>
</dbReference>
<feature type="transmembrane region" description="Helical" evidence="8">
    <location>
        <begin position="174"/>
        <end position="195"/>
    </location>
</feature>
<evidence type="ECO:0000256" key="3">
    <source>
        <dbReference type="ARBA" id="ARBA00022448"/>
    </source>
</evidence>
<dbReference type="AlphaFoldDB" id="A0A841G8A7"/>
<accession>A0A841G8A7</accession>
<gene>
    <name evidence="10" type="ORF">HNR75_001236</name>
</gene>
<evidence type="ECO:0000256" key="7">
    <source>
        <dbReference type="ARBA" id="ARBA00023136"/>
    </source>
</evidence>
<keyword evidence="4" id="KW-1003">Cell membrane</keyword>
<evidence type="ECO:0000256" key="8">
    <source>
        <dbReference type="RuleBase" id="RU363032"/>
    </source>
</evidence>
<keyword evidence="11" id="KW-1185">Reference proteome</keyword>
<evidence type="ECO:0000256" key="1">
    <source>
        <dbReference type="ARBA" id="ARBA00004651"/>
    </source>
</evidence>
<reference evidence="10 11" key="1">
    <citation type="submission" date="2020-08" db="EMBL/GenBank/DDBJ databases">
        <title>Genomic Encyclopedia of Type Strains, Phase IV (KMG-IV): sequencing the most valuable type-strain genomes for metagenomic binning, comparative biology and taxonomic classification.</title>
        <authorList>
            <person name="Goeker M."/>
        </authorList>
    </citation>
    <scope>NUCLEOTIDE SEQUENCE [LARGE SCALE GENOMIC DNA]</scope>
    <source>
        <strain evidence="10 11">DSM 22975</strain>
    </source>
</reference>
<proteinExistence type="inferred from homology"/>
<dbReference type="Gene3D" id="1.10.3720.10">
    <property type="entry name" value="MetI-like"/>
    <property type="match status" value="1"/>
</dbReference>
<feature type="transmembrane region" description="Helical" evidence="8">
    <location>
        <begin position="122"/>
        <end position="143"/>
    </location>
</feature>
<feature type="transmembrane region" description="Helical" evidence="8">
    <location>
        <begin position="216"/>
        <end position="241"/>
    </location>
</feature>
<feature type="domain" description="ABC transmembrane type-1" evidence="9">
    <location>
        <begin position="87"/>
        <end position="293"/>
    </location>
</feature>
<comment type="similarity">
    <text evidence="2">Belongs to the binding-protein-dependent transport system permease family. CysTW subfamily.</text>
</comment>
<comment type="caution">
    <text evidence="10">The sequence shown here is derived from an EMBL/GenBank/DDBJ whole genome shotgun (WGS) entry which is preliminary data.</text>
</comment>
<dbReference type="CDD" id="cd06261">
    <property type="entry name" value="TM_PBP2"/>
    <property type="match status" value="1"/>
</dbReference>
<protein>
    <submittedName>
        <fullName evidence="10">Putrescine transport system permease protein</fullName>
    </submittedName>
</protein>
<dbReference type="PANTHER" id="PTHR42929">
    <property type="entry name" value="INNER MEMBRANE ABC TRANSPORTER PERMEASE PROTEIN YDCU-RELATED-RELATED"/>
    <property type="match status" value="1"/>
</dbReference>
<dbReference type="EMBL" id="JACHGR010000003">
    <property type="protein sequence ID" value="MBB6055354.1"/>
    <property type="molecule type" value="Genomic_DNA"/>
</dbReference>
<feature type="transmembrane region" description="Helical" evidence="8">
    <location>
        <begin position="272"/>
        <end position="294"/>
    </location>
</feature>
<comment type="subcellular location">
    <subcellularLocation>
        <location evidence="1 8">Cell membrane</location>
        <topology evidence="1 8">Multi-pass membrane protein</topology>
    </subcellularLocation>
</comment>
<evidence type="ECO:0000256" key="5">
    <source>
        <dbReference type="ARBA" id="ARBA00022692"/>
    </source>
</evidence>
<dbReference type="Pfam" id="PF00528">
    <property type="entry name" value="BPD_transp_1"/>
    <property type="match status" value="1"/>
</dbReference>
<feature type="transmembrane region" description="Helical" evidence="8">
    <location>
        <begin position="21"/>
        <end position="44"/>
    </location>
</feature>
<dbReference type="InterPro" id="IPR035906">
    <property type="entry name" value="MetI-like_sf"/>
</dbReference>
<dbReference type="GO" id="GO:0055085">
    <property type="term" value="P:transmembrane transport"/>
    <property type="evidence" value="ECO:0007669"/>
    <property type="project" value="InterPro"/>
</dbReference>
<dbReference type="SUPFAM" id="SSF161098">
    <property type="entry name" value="MetI-like"/>
    <property type="match status" value="1"/>
</dbReference>